<name>A0A4U1G0F2_9SPHI</name>
<dbReference type="Proteomes" id="UP000309594">
    <property type="component" value="Unassembled WGS sequence"/>
</dbReference>
<feature type="signal peptide" evidence="1">
    <location>
        <begin position="1"/>
        <end position="19"/>
    </location>
</feature>
<organism evidence="2 3">
    <name type="scientific">Pedobacter hiemivivus</name>
    <dbReference type="NCBI Taxonomy" id="2530454"/>
    <lineage>
        <taxon>Bacteria</taxon>
        <taxon>Pseudomonadati</taxon>
        <taxon>Bacteroidota</taxon>
        <taxon>Sphingobacteriia</taxon>
        <taxon>Sphingobacteriales</taxon>
        <taxon>Sphingobacteriaceae</taxon>
        <taxon>Pedobacter</taxon>
    </lineage>
</organism>
<keyword evidence="1" id="KW-0732">Signal</keyword>
<evidence type="ECO:0000256" key="1">
    <source>
        <dbReference type="SAM" id="SignalP"/>
    </source>
</evidence>
<dbReference type="EMBL" id="SWDX01000011">
    <property type="protein sequence ID" value="TKC56937.1"/>
    <property type="molecule type" value="Genomic_DNA"/>
</dbReference>
<accession>A0A4U1G0F2</accession>
<evidence type="ECO:0000313" key="2">
    <source>
        <dbReference type="EMBL" id="TKC56937.1"/>
    </source>
</evidence>
<gene>
    <name evidence="2" type="ORF">FBD94_22325</name>
</gene>
<evidence type="ECO:0008006" key="4">
    <source>
        <dbReference type="Google" id="ProtNLM"/>
    </source>
</evidence>
<sequence length="232" mass="26194">MKKQVLIMLSLLLSSTAFSQINGDYNYSIAVRGYNLMQMPRILNQKEVGKLTETSFHSGMLKFNDNQISYRLSGSYLKKNVQIVNNCLNCEEANGKMTDYSFKLGFEKNFNFSRIQPYFGFDIGYRYNKFEGTMVSKNIQAMAVETASLAATGVDASKSGFIASPVMGLKINPIPQVTLFAEASLDFFVFYERQETVTLDINNTRTFNKYNKSEFLLNPVSIGIQVNIGSNR</sequence>
<dbReference type="SUPFAM" id="SSF56925">
    <property type="entry name" value="OMPA-like"/>
    <property type="match status" value="1"/>
</dbReference>
<dbReference type="AlphaFoldDB" id="A0A4U1G0F2"/>
<protein>
    <recommendedName>
        <fullName evidence="4">Outer membrane protein beta-barrel domain-containing protein</fullName>
    </recommendedName>
</protein>
<dbReference type="RefSeq" id="WP_136881850.1">
    <property type="nucleotide sequence ID" value="NZ_SWDX01000011.1"/>
</dbReference>
<reference evidence="2 3" key="1">
    <citation type="submission" date="2019-04" db="EMBL/GenBank/DDBJ databases">
        <title>Pedobacter sp. RP-1-16 sp. nov., isolated from Arctic soil.</title>
        <authorList>
            <person name="Dahal R.H."/>
            <person name="Kim D.-U."/>
        </authorList>
    </citation>
    <scope>NUCLEOTIDE SEQUENCE [LARGE SCALE GENOMIC DNA]</scope>
    <source>
        <strain evidence="2 3">RP-1-16</strain>
    </source>
</reference>
<proteinExistence type="predicted"/>
<feature type="chain" id="PRO_5020923048" description="Outer membrane protein beta-barrel domain-containing protein" evidence="1">
    <location>
        <begin position="20"/>
        <end position="232"/>
    </location>
</feature>
<evidence type="ECO:0000313" key="3">
    <source>
        <dbReference type="Proteomes" id="UP000309594"/>
    </source>
</evidence>
<dbReference type="InterPro" id="IPR011250">
    <property type="entry name" value="OMP/PagP_B-barrel"/>
</dbReference>
<comment type="caution">
    <text evidence="2">The sequence shown here is derived from an EMBL/GenBank/DDBJ whole genome shotgun (WGS) entry which is preliminary data.</text>
</comment>